<evidence type="ECO:0000313" key="1">
    <source>
        <dbReference type="EMBL" id="MCO1660422.1"/>
    </source>
</evidence>
<name>A0ABT1ABI4_9PSEU</name>
<proteinExistence type="predicted"/>
<accession>A0ABT1ABI4</accession>
<feature type="non-terminal residue" evidence="1">
    <location>
        <position position="1"/>
    </location>
</feature>
<organism evidence="1 2">
    <name type="scientific">Pseudonocardia humida</name>
    <dbReference type="NCBI Taxonomy" id="2800819"/>
    <lineage>
        <taxon>Bacteria</taxon>
        <taxon>Bacillati</taxon>
        <taxon>Actinomycetota</taxon>
        <taxon>Actinomycetes</taxon>
        <taxon>Pseudonocardiales</taxon>
        <taxon>Pseudonocardiaceae</taxon>
        <taxon>Pseudonocardia</taxon>
    </lineage>
</organism>
<reference evidence="1" key="1">
    <citation type="submission" date="2021-04" db="EMBL/GenBank/DDBJ databases">
        <title>Pseudonocardia sp. nov., isolated from sandy soil of mangrove forest.</title>
        <authorList>
            <person name="Zan Z."/>
            <person name="Huang R."/>
            <person name="Liu W."/>
        </authorList>
    </citation>
    <scope>NUCLEOTIDE SEQUENCE</scope>
    <source>
        <strain evidence="1">S2-4</strain>
    </source>
</reference>
<keyword evidence="2" id="KW-1185">Reference proteome</keyword>
<dbReference type="EMBL" id="JAGSOV010000082">
    <property type="protein sequence ID" value="MCO1660422.1"/>
    <property type="molecule type" value="Genomic_DNA"/>
</dbReference>
<gene>
    <name evidence="1" type="ORF">KDL28_35725</name>
</gene>
<sequence length="66" mass="7162">LLVTVGIVLVAVLVIAFLVPERRAREQTIELASDFPVPPLDLVVPPRPVRRARHGALDRAGSRESG</sequence>
<dbReference type="Proteomes" id="UP001165283">
    <property type="component" value="Unassembled WGS sequence"/>
</dbReference>
<evidence type="ECO:0000313" key="2">
    <source>
        <dbReference type="Proteomes" id="UP001165283"/>
    </source>
</evidence>
<protein>
    <submittedName>
        <fullName evidence="1">NADH-quinone oxidoreductase subunit H</fullName>
    </submittedName>
</protein>
<comment type="caution">
    <text evidence="1">The sequence shown here is derived from an EMBL/GenBank/DDBJ whole genome shotgun (WGS) entry which is preliminary data.</text>
</comment>